<evidence type="ECO:0000313" key="4">
    <source>
        <dbReference type="EMBL" id="MBB4841856.1"/>
    </source>
</evidence>
<evidence type="ECO:0000313" key="5">
    <source>
        <dbReference type="Proteomes" id="UP000562027"/>
    </source>
</evidence>
<dbReference type="GO" id="GO:0010181">
    <property type="term" value="F:FMN binding"/>
    <property type="evidence" value="ECO:0007669"/>
    <property type="project" value="InterPro"/>
</dbReference>
<dbReference type="RefSeq" id="WP_184295590.1">
    <property type="nucleotide sequence ID" value="NZ_JACHLP010000001.1"/>
</dbReference>
<evidence type="ECO:0000256" key="2">
    <source>
        <dbReference type="ARBA" id="ARBA00023002"/>
    </source>
</evidence>
<sequence length="177" mass="19068">MNAQLDVEPGASALSQDLSQDLSPQALRQSLGCFPSGVTVITARAVDGRPLGLTVNSFASLSLEPPLLLWSLANRSPNRQAFRQATHFAIHVLAAHQGETALQFANSRLPDKFHGIALQPPLWEQAPPLLADSHALFLCESRDAIESGDHTLFIGRVQQHGRGAGAPLLFYRGQFGV</sequence>
<comment type="similarity">
    <text evidence="1">Belongs to the non-flavoprotein flavin reductase family.</text>
</comment>
<keyword evidence="5" id="KW-1185">Reference proteome</keyword>
<dbReference type="PANTHER" id="PTHR30466:SF11">
    <property type="entry name" value="FLAVIN-DEPENDENT MONOOXYGENASE, REDUCTASE SUBUNIT HSAB"/>
    <property type="match status" value="1"/>
</dbReference>
<feature type="domain" description="Flavin reductase like" evidence="3">
    <location>
        <begin position="31"/>
        <end position="177"/>
    </location>
</feature>
<organism evidence="4 5">
    <name type="scientific">Roseateles oligotrophus</name>
    <dbReference type="NCBI Taxonomy" id="1769250"/>
    <lineage>
        <taxon>Bacteria</taxon>
        <taxon>Pseudomonadati</taxon>
        <taxon>Pseudomonadota</taxon>
        <taxon>Betaproteobacteria</taxon>
        <taxon>Burkholderiales</taxon>
        <taxon>Sphaerotilaceae</taxon>
        <taxon>Roseateles</taxon>
    </lineage>
</organism>
<dbReference type="InterPro" id="IPR050268">
    <property type="entry name" value="NADH-dep_flavin_reductase"/>
</dbReference>
<dbReference type="PANTHER" id="PTHR30466">
    <property type="entry name" value="FLAVIN REDUCTASE"/>
    <property type="match status" value="1"/>
</dbReference>
<proteinExistence type="inferred from homology"/>
<dbReference type="SUPFAM" id="SSF50475">
    <property type="entry name" value="FMN-binding split barrel"/>
    <property type="match status" value="1"/>
</dbReference>
<dbReference type="Proteomes" id="UP000562027">
    <property type="component" value="Unassembled WGS sequence"/>
</dbReference>
<evidence type="ECO:0000256" key="1">
    <source>
        <dbReference type="ARBA" id="ARBA00008898"/>
    </source>
</evidence>
<dbReference type="AlphaFoldDB" id="A0A840L1T6"/>
<evidence type="ECO:0000259" key="3">
    <source>
        <dbReference type="SMART" id="SM00903"/>
    </source>
</evidence>
<dbReference type="InterPro" id="IPR012349">
    <property type="entry name" value="Split_barrel_FMN-bd"/>
</dbReference>
<dbReference type="InterPro" id="IPR002563">
    <property type="entry name" value="Flavin_Rdtase-like_dom"/>
</dbReference>
<comment type="caution">
    <text evidence="4">The sequence shown here is derived from an EMBL/GenBank/DDBJ whole genome shotgun (WGS) entry which is preliminary data.</text>
</comment>
<keyword evidence="2" id="KW-0560">Oxidoreductase</keyword>
<name>A0A840L1T6_9BURK</name>
<dbReference type="GO" id="GO:0042602">
    <property type="term" value="F:riboflavin reductase (NADPH) activity"/>
    <property type="evidence" value="ECO:0007669"/>
    <property type="project" value="TreeGrafter"/>
</dbReference>
<protein>
    <submittedName>
        <fullName evidence="4">Flavin reductase (DIM6/NTAB) family NADH-FMN oxidoreductase RutF</fullName>
    </submittedName>
</protein>
<accession>A0A840L1T6</accession>
<gene>
    <name evidence="4" type="ORF">HNP55_000351</name>
</gene>
<dbReference type="SMART" id="SM00903">
    <property type="entry name" value="Flavin_Reduct"/>
    <property type="match status" value="1"/>
</dbReference>
<dbReference type="Gene3D" id="2.30.110.10">
    <property type="entry name" value="Electron Transport, Fmn-binding Protein, Chain A"/>
    <property type="match status" value="1"/>
</dbReference>
<reference evidence="4 5" key="1">
    <citation type="submission" date="2020-08" db="EMBL/GenBank/DDBJ databases">
        <title>Functional genomics of gut bacteria from endangered species of beetles.</title>
        <authorList>
            <person name="Carlos-Shanley C."/>
        </authorList>
    </citation>
    <scope>NUCLEOTIDE SEQUENCE [LARGE SCALE GENOMIC DNA]</scope>
    <source>
        <strain evidence="4 5">S00239</strain>
    </source>
</reference>
<dbReference type="EMBL" id="JACHLP010000001">
    <property type="protein sequence ID" value="MBB4841856.1"/>
    <property type="molecule type" value="Genomic_DNA"/>
</dbReference>
<dbReference type="Pfam" id="PF01613">
    <property type="entry name" value="Flavin_Reduct"/>
    <property type="match status" value="1"/>
</dbReference>